<dbReference type="GO" id="GO:0003677">
    <property type="term" value="F:DNA binding"/>
    <property type="evidence" value="ECO:0007669"/>
    <property type="project" value="InterPro"/>
</dbReference>
<organism evidence="1 2">
    <name type="scientific">Lactococcus lactis subsp. cremoris</name>
    <name type="common">Streptococcus cremoris</name>
    <dbReference type="NCBI Taxonomy" id="1359"/>
    <lineage>
        <taxon>Bacteria</taxon>
        <taxon>Bacillati</taxon>
        <taxon>Bacillota</taxon>
        <taxon>Bacilli</taxon>
        <taxon>Lactobacillales</taxon>
        <taxon>Streptococcaceae</taxon>
        <taxon>Lactococcus</taxon>
    </lineage>
</organism>
<gene>
    <name evidence="1" type="ORF">LL1196_0392</name>
</gene>
<sequence length="58" mass="6755">MSNLEIRKKLLSNAIKNYQLADAIGINQSTLSVWLRTELNDERRDRVEKALDQLINNK</sequence>
<protein>
    <submittedName>
        <fullName evidence="1">Prophage protein</fullName>
    </submittedName>
</protein>
<dbReference type="SUPFAM" id="SSF47413">
    <property type="entry name" value="lambda repressor-like DNA-binding domains"/>
    <property type="match status" value="1"/>
</dbReference>
<accession>A0A896T7V9</accession>
<dbReference type="Proteomes" id="UP000663552">
    <property type="component" value="Chromosome"/>
</dbReference>
<name>A0A896T7V9_LACLC</name>
<dbReference type="AlphaFoldDB" id="A0A896T7V9"/>
<dbReference type="EMBL" id="CP032148">
    <property type="protein sequence ID" value="QSD62053.1"/>
    <property type="molecule type" value="Genomic_DNA"/>
</dbReference>
<dbReference type="InterPro" id="IPR010982">
    <property type="entry name" value="Lambda_DNA-bd_dom_sf"/>
</dbReference>
<evidence type="ECO:0000313" key="1">
    <source>
        <dbReference type="EMBL" id="QSD62053.1"/>
    </source>
</evidence>
<dbReference type="RefSeq" id="WP_205536454.1">
    <property type="nucleotide sequence ID" value="NZ_CP032148.2"/>
</dbReference>
<evidence type="ECO:0000313" key="2">
    <source>
        <dbReference type="Proteomes" id="UP000663552"/>
    </source>
</evidence>
<reference evidence="1" key="1">
    <citation type="journal article" date="2020" name="Mol. Microbiol.">
        <title>The CWPS Rubik's cube: Linking diversity of cell wall polysaccharide structures with the encoded biosynthetic machinery of selected Lactococcus lactis strains.</title>
        <authorList>
            <person name="Mahony J."/>
            <person name="Frantzen C."/>
            <person name="Vinogradov E."/>
            <person name="Sadovskaya I."/>
            <person name="Theodorou I."/>
            <person name="Kelleher P."/>
            <person name="Chapot-Chartier M.P."/>
            <person name="Cambillau C."/>
            <person name="Holo H."/>
            <person name="van Sinderen D."/>
        </authorList>
    </citation>
    <scope>NUCLEOTIDE SEQUENCE</scope>
    <source>
        <strain evidence="1">1196</strain>
    </source>
</reference>
<proteinExistence type="predicted"/>